<dbReference type="InterPro" id="IPR044053">
    <property type="entry name" value="AsaB-like"/>
</dbReference>
<gene>
    <name evidence="2" type="ORF">L207DRAFT_455980</name>
</gene>
<dbReference type="NCBIfam" id="NF041278">
    <property type="entry name" value="CmcJ_NvfI_EfuI"/>
    <property type="match status" value="1"/>
</dbReference>
<comment type="similarity">
    <text evidence="1">Belongs to the asaB hydroxylase/desaturase family.</text>
</comment>
<dbReference type="GO" id="GO:0016491">
    <property type="term" value="F:oxidoreductase activity"/>
    <property type="evidence" value="ECO:0007669"/>
    <property type="project" value="InterPro"/>
</dbReference>
<name>A0A2J6RZ13_HYAVF</name>
<dbReference type="AlphaFoldDB" id="A0A2J6RZ13"/>
<sequence length="300" mass="34353">MATATLQQSSIALDVSNGEVKAPSRRDVSGIFHYLDRSISEQTLNEKTNIATPNTYGAFDEAVACIVEDVTGRESQFTLEKHGFEYRKHPTQLRLDDWEDQDKVRAVYYPETVEIIKKATGASLVRMFNHLTRISHGIDPQPMASKAQRHHQAYRTHVDQDYAQVEKHIRTNFSAEEAERLMKKRFQIINVWRPIETIYKDPLAIADINSISPDDFVTINITLPDGRQASNLAVRSNSNHRWYYKYAQKPDEVLVFKQFDNSKAVVCSGQIPHTSFIDLAEEGSYPRRSVEARALAFYED</sequence>
<reference evidence="2 3" key="1">
    <citation type="submission" date="2016-04" db="EMBL/GenBank/DDBJ databases">
        <title>A degradative enzymes factory behind the ericoid mycorrhizal symbiosis.</title>
        <authorList>
            <consortium name="DOE Joint Genome Institute"/>
            <person name="Martino E."/>
            <person name="Morin E."/>
            <person name="Grelet G."/>
            <person name="Kuo A."/>
            <person name="Kohler A."/>
            <person name="Daghino S."/>
            <person name="Barry K."/>
            <person name="Choi C."/>
            <person name="Cichocki N."/>
            <person name="Clum A."/>
            <person name="Copeland A."/>
            <person name="Hainaut M."/>
            <person name="Haridas S."/>
            <person name="Labutti K."/>
            <person name="Lindquist E."/>
            <person name="Lipzen A."/>
            <person name="Khouja H.-R."/>
            <person name="Murat C."/>
            <person name="Ohm R."/>
            <person name="Olson A."/>
            <person name="Spatafora J."/>
            <person name="Veneault-Fourrey C."/>
            <person name="Henrissat B."/>
            <person name="Grigoriev I."/>
            <person name="Martin F."/>
            <person name="Perotto S."/>
        </authorList>
    </citation>
    <scope>NUCLEOTIDE SEQUENCE [LARGE SCALE GENOMIC DNA]</scope>
    <source>
        <strain evidence="2 3">F</strain>
    </source>
</reference>
<dbReference type="PANTHER" id="PTHR34598:SF3">
    <property type="entry name" value="OXIDOREDUCTASE AN1597"/>
    <property type="match status" value="1"/>
</dbReference>
<dbReference type="OrthoDB" id="412788at2759"/>
<dbReference type="STRING" id="1149755.A0A2J6RZ13"/>
<protein>
    <submittedName>
        <fullName evidence="2">Uncharacterized protein</fullName>
    </submittedName>
</protein>
<dbReference type="Proteomes" id="UP000235786">
    <property type="component" value="Unassembled WGS sequence"/>
</dbReference>
<dbReference type="PANTHER" id="PTHR34598">
    <property type="entry name" value="BLL6449 PROTEIN"/>
    <property type="match status" value="1"/>
</dbReference>
<evidence type="ECO:0000313" key="3">
    <source>
        <dbReference type="Proteomes" id="UP000235786"/>
    </source>
</evidence>
<dbReference type="EMBL" id="KZ613942">
    <property type="protein sequence ID" value="PMD43747.1"/>
    <property type="molecule type" value="Genomic_DNA"/>
</dbReference>
<organism evidence="2 3">
    <name type="scientific">Hyaloscypha variabilis (strain UAMH 11265 / GT02V1 / F)</name>
    <name type="common">Meliniomyces variabilis</name>
    <dbReference type="NCBI Taxonomy" id="1149755"/>
    <lineage>
        <taxon>Eukaryota</taxon>
        <taxon>Fungi</taxon>
        <taxon>Dikarya</taxon>
        <taxon>Ascomycota</taxon>
        <taxon>Pezizomycotina</taxon>
        <taxon>Leotiomycetes</taxon>
        <taxon>Helotiales</taxon>
        <taxon>Hyaloscyphaceae</taxon>
        <taxon>Hyaloscypha</taxon>
        <taxon>Hyaloscypha variabilis</taxon>
    </lineage>
</organism>
<evidence type="ECO:0000256" key="1">
    <source>
        <dbReference type="ARBA" id="ARBA00023604"/>
    </source>
</evidence>
<keyword evidence="3" id="KW-1185">Reference proteome</keyword>
<accession>A0A2J6RZ13</accession>
<proteinExistence type="inferred from homology"/>
<evidence type="ECO:0000313" key="2">
    <source>
        <dbReference type="EMBL" id="PMD43747.1"/>
    </source>
</evidence>